<proteinExistence type="predicted"/>
<sequence>MADFRRGPGRRFQQPSRGCNVDWDKSPERQLALTVACRHCHAPKGTRCVKKNGTFLLNFPAHPSRIVDAKAVTP</sequence>
<dbReference type="Proteomes" id="UP000190074">
    <property type="component" value="Unassembled WGS sequence"/>
</dbReference>
<feature type="domain" description="DNA-binding phage zinc finger" evidence="2">
    <location>
        <begin position="29"/>
        <end position="70"/>
    </location>
</feature>
<gene>
    <name evidence="3" type="ORF">SAMEA2259716_03362</name>
</gene>
<dbReference type="EMBL" id="FVGW01000006">
    <property type="protein sequence ID" value="SKM28865.1"/>
    <property type="molecule type" value="Genomic_DNA"/>
</dbReference>
<evidence type="ECO:0000313" key="3">
    <source>
        <dbReference type="EMBL" id="SKM28865.1"/>
    </source>
</evidence>
<dbReference type="RefSeq" id="WP_005087382.1">
    <property type="nucleotide sequence ID" value="NZ_FVGW01000006.1"/>
</dbReference>
<evidence type="ECO:0000313" key="4">
    <source>
        <dbReference type="Proteomes" id="UP000190074"/>
    </source>
</evidence>
<organism evidence="3 4">
    <name type="scientific">Mycobacteroides abscessus subsp. massiliense</name>
    <dbReference type="NCBI Taxonomy" id="1962118"/>
    <lineage>
        <taxon>Bacteria</taxon>
        <taxon>Bacillati</taxon>
        <taxon>Actinomycetota</taxon>
        <taxon>Actinomycetes</taxon>
        <taxon>Mycobacteriales</taxon>
        <taxon>Mycobacteriaceae</taxon>
        <taxon>Mycobacteroides</taxon>
        <taxon>Mycobacteroides abscessus</taxon>
    </lineage>
</organism>
<dbReference type="InterPro" id="IPR056911">
    <property type="entry name" value="Phage_Znf_bind_put"/>
</dbReference>
<accession>A0A1T8PBL3</accession>
<protein>
    <recommendedName>
        <fullName evidence="2">DNA-binding phage zinc finger domain-containing protein</fullName>
    </recommendedName>
</protein>
<feature type="region of interest" description="Disordered" evidence="1">
    <location>
        <begin position="1"/>
        <end position="20"/>
    </location>
</feature>
<dbReference type="Pfam" id="PF24623">
    <property type="entry name" value="Phage_zn_bind_8"/>
    <property type="match status" value="1"/>
</dbReference>
<evidence type="ECO:0000259" key="2">
    <source>
        <dbReference type="Pfam" id="PF24623"/>
    </source>
</evidence>
<evidence type="ECO:0000256" key="1">
    <source>
        <dbReference type="SAM" id="MobiDB-lite"/>
    </source>
</evidence>
<reference evidence="3 4" key="1">
    <citation type="submission" date="2016-11" db="EMBL/GenBank/DDBJ databases">
        <authorList>
            <consortium name="Pathogen Informatics"/>
        </authorList>
    </citation>
    <scope>NUCLEOTIDE SEQUENCE [LARGE SCALE GENOMIC DNA]</scope>
    <source>
        <strain evidence="3 4">911</strain>
    </source>
</reference>
<dbReference type="AlphaFoldDB" id="A0A1T8PBL3"/>
<name>A0A1T8PBL3_9MYCO</name>